<accession>A0A480AYD5</accession>
<dbReference type="AlphaFoldDB" id="A0A480AYD5"/>
<organism evidence="1 2">
    <name type="scientific">Pseudaquabacterium pictum</name>
    <dbReference type="NCBI Taxonomy" id="2315236"/>
    <lineage>
        <taxon>Bacteria</taxon>
        <taxon>Pseudomonadati</taxon>
        <taxon>Pseudomonadota</taxon>
        <taxon>Betaproteobacteria</taxon>
        <taxon>Burkholderiales</taxon>
        <taxon>Sphaerotilaceae</taxon>
        <taxon>Pseudaquabacterium</taxon>
    </lineage>
</organism>
<evidence type="ECO:0000313" key="1">
    <source>
        <dbReference type="EMBL" id="GCL65936.1"/>
    </source>
</evidence>
<keyword evidence="2" id="KW-1185">Reference proteome</keyword>
<evidence type="ECO:0000313" key="2">
    <source>
        <dbReference type="Proteomes" id="UP000301751"/>
    </source>
</evidence>
<dbReference type="EMBL" id="BJCL01000022">
    <property type="protein sequence ID" value="GCL65936.1"/>
    <property type="molecule type" value="Genomic_DNA"/>
</dbReference>
<sequence length="75" mass="7835">MDTAGLDADSVLFGDGSLIDSMALVGLIIKVEEHVLETTGQEIQVIDDAAIIADGQTPFRSPRTLAAHVLAKTTA</sequence>
<evidence type="ECO:0008006" key="3">
    <source>
        <dbReference type="Google" id="ProtNLM"/>
    </source>
</evidence>
<gene>
    <name evidence="1" type="ORF">AQPW35_50170</name>
</gene>
<comment type="caution">
    <text evidence="1">The sequence shown here is derived from an EMBL/GenBank/DDBJ whole genome shotgun (WGS) entry which is preliminary data.</text>
</comment>
<dbReference type="Proteomes" id="UP000301751">
    <property type="component" value="Unassembled WGS sequence"/>
</dbReference>
<dbReference type="Gene3D" id="1.10.1200.10">
    <property type="entry name" value="ACP-like"/>
    <property type="match status" value="1"/>
</dbReference>
<reference evidence="2" key="1">
    <citation type="submission" date="2019-03" db="EMBL/GenBank/DDBJ databases">
        <title>Aquabacterium pictum sp.nov., the first bacteriochlorophyll a-containing freshwater bacterium in the genus Aquabacterium of the class Betaproteobacteria.</title>
        <authorList>
            <person name="Hirose S."/>
            <person name="Tank M."/>
            <person name="Hara E."/>
            <person name="Tamaki H."/>
            <person name="Takaichi S."/>
            <person name="Haruta S."/>
            <person name="Hanada S."/>
        </authorList>
    </citation>
    <scope>NUCLEOTIDE SEQUENCE [LARGE SCALE GENOMIC DNA]</scope>
    <source>
        <strain evidence="2">W35</strain>
    </source>
</reference>
<dbReference type="InterPro" id="IPR036736">
    <property type="entry name" value="ACP-like_sf"/>
</dbReference>
<protein>
    <recommendedName>
        <fullName evidence="3">Carrier domain-containing protein</fullName>
    </recommendedName>
</protein>
<name>A0A480AYD5_9BURK</name>
<proteinExistence type="predicted"/>